<evidence type="ECO:0000256" key="2">
    <source>
        <dbReference type="ARBA" id="ARBA00022801"/>
    </source>
</evidence>
<dbReference type="PANTHER" id="PTHR43678:SF1">
    <property type="entry name" value="BETA-N-ACETYLHEXOSAMINIDASE"/>
    <property type="match status" value="1"/>
</dbReference>
<dbReference type="InterPro" id="IPR052764">
    <property type="entry name" value="GH20_Enzymes"/>
</dbReference>
<keyword evidence="3" id="KW-0326">Glycosidase</keyword>
<organism evidence="8 9">
    <name type="scientific">Bacteroides thetaiotaomicron</name>
    <dbReference type="NCBI Taxonomy" id="818"/>
    <lineage>
        <taxon>Bacteria</taxon>
        <taxon>Pseudomonadati</taxon>
        <taxon>Bacteroidota</taxon>
        <taxon>Bacteroidia</taxon>
        <taxon>Bacteroidales</taxon>
        <taxon>Bacteroidaceae</taxon>
        <taxon>Bacteroides</taxon>
    </lineage>
</organism>
<dbReference type="InterPro" id="IPR025705">
    <property type="entry name" value="Beta_hexosaminidase_sua/sub"/>
</dbReference>
<dbReference type="PANTHER" id="PTHR43678">
    <property type="entry name" value="PUTATIVE (AFU_ORTHOLOGUE AFUA_2G00640)-RELATED"/>
    <property type="match status" value="1"/>
</dbReference>
<evidence type="ECO:0000256" key="1">
    <source>
        <dbReference type="ARBA" id="ARBA00006285"/>
    </source>
</evidence>
<dbReference type="CDD" id="cd06564">
    <property type="entry name" value="GH20_DspB_LnbB-like"/>
    <property type="match status" value="1"/>
</dbReference>
<dbReference type="InterPro" id="IPR029018">
    <property type="entry name" value="Hex-like_dom2"/>
</dbReference>
<reference evidence="8 9" key="1">
    <citation type="journal article" date="2019" name="Nat. Med.">
        <title>A library of human gut bacterial isolates paired with longitudinal multiomics data enables mechanistic microbiome research.</title>
        <authorList>
            <person name="Poyet M."/>
            <person name="Groussin M."/>
            <person name="Gibbons S.M."/>
            <person name="Avila-Pacheco J."/>
            <person name="Jiang X."/>
            <person name="Kearney S.M."/>
            <person name="Perrotta A.R."/>
            <person name="Berdy B."/>
            <person name="Zhao S."/>
            <person name="Lieberman T.D."/>
            <person name="Swanson P.K."/>
            <person name="Smith M."/>
            <person name="Roesemann S."/>
            <person name="Alexander J.E."/>
            <person name="Rich S.A."/>
            <person name="Livny J."/>
            <person name="Vlamakis H."/>
            <person name="Clish C."/>
            <person name="Bullock K."/>
            <person name="Deik A."/>
            <person name="Scott J."/>
            <person name="Pierce K.A."/>
            <person name="Xavier R.J."/>
            <person name="Alm E.J."/>
        </authorList>
    </citation>
    <scope>NUCLEOTIDE SEQUENCE [LARGE SCALE GENOMIC DNA]</scope>
    <source>
        <strain evidence="8 9">BIOML-A156</strain>
    </source>
</reference>
<dbReference type="SUPFAM" id="SSF55545">
    <property type="entry name" value="beta-N-acetylhexosaminidase-like domain"/>
    <property type="match status" value="1"/>
</dbReference>
<dbReference type="Pfam" id="PF00728">
    <property type="entry name" value="Glyco_hydro_20"/>
    <property type="match status" value="1"/>
</dbReference>
<dbReference type="Gene3D" id="3.30.379.10">
    <property type="entry name" value="Chitobiase/beta-hexosaminidase domain 2-like"/>
    <property type="match status" value="1"/>
</dbReference>
<proteinExistence type="inferred from homology"/>
<dbReference type="GO" id="GO:0004563">
    <property type="term" value="F:beta-N-acetylhexosaminidase activity"/>
    <property type="evidence" value="ECO:0007669"/>
    <property type="project" value="InterPro"/>
</dbReference>
<comment type="caution">
    <text evidence="8">The sequence shown here is derived from an EMBL/GenBank/DDBJ whole genome shotgun (WGS) entry which is preliminary data.</text>
</comment>
<feature type="domain" description="Glycoside hydrolase family 20 catalytic" evidence="6">
    <location>
        <begin position="159"/>
        <end position="477"/>
    </location>
</feature>
<dbReference type="InterPro" id="IPR017853">
    <property type="entry name" value="GH"/>
</dbReference>
<feature type="active site" description="Proton donor" evidence="4">
    <location>
        <position position="320"/>
    </location>
</feature>
<protein>
    <submittedName>
        <fullName evidence="8">Family 20 glycosylhydrolase</fullName>
    </submittedName>
</protein>
<dbReference type="GO" id="GO:0005975">
    <property type="term" value="P:carbohydrate metabolic process"/>
    <property type="evidence" value="ECO:0007669"/>
    <property type="project" value="InterPro"/>
</dbReference>
<dbReference type="SUPFAM" id="SSF51445">
    <property type="entry name" value="(Trans)glycosidases"/>
    <property type="match status" value="1"/>
</dbReference>
<feature type="chain" id="PRO_5030153518" evidence="5">
    <location>
        <begin position="27"/>
        <end position="661"/>
    </location>
</feature>
<comment type="similarity">
    <text evidence="1">Belongs to the glycosyl hydrolase 20 family.</text>
</comment>
<keyword evidence="5" id="KW-0732">Signal</keyword>
<dbReference type="InterPro" id="IPR015883">
    <property type="entry name" value="Glyco_hydro_20_cat"/>
</dbReference>
<evidence type="ECO:0000313" key="8">
    <source>
        <dbReference type="EMBL" id="KAB4477028.1"/>
    </source>
</evidence>
<dbReference type="RefSeq" id="WP_016269408.1">
    <property type="nucleotide sequence ID" value="NZ_CAXTFL010000002.1"/>
</dbReference>
<feature type="domain" description="Beta-hexosaminidase bacterial type N-terminal" evidence="7">
    <location>
        <begin position="32"/>
        <end position="156"/>
    </location>
</feature>
<dbReference type="InterPro" id="IPR015882">
    <property type="entry name" value="HEX_bac_N"/>
</dbReference>
<evidence type="ECO:0000256" key="5">
    <source>
        <dbReference type="SAM" id="SignalP"/>
    </source>
</evidence>
<evidence type="ECO:0000259" key="7">
    <source>
        <dbReference type="Pfam" id="PF02838"/>
    </source>
</evidence>
<evidence type="ECO:0000256" key="3">
    <source>
        <dbReference type="ARBA" id="ARBA00023295"/>
    </source>
</evidence>
<dbReference type="AlphaFoldDB" id="A0A6I0SG22"/>
<dbReference type="Gene3D" id="3.20.20.80">
    <property type="entry name" value="Glycosidases"/>
    <property type="match status" value="1"/>
</dbReference>
<sequence>MRNKFVSLQALALLVIFCLTGSLTRAAVNPKPFVVPELKQWTGKDGNFTPGKDTRIVCTSQNPELLRIARMFADDYQQMFGQTLSVAQGKATSGDFVLSLSADKKLGEEGYAIKITDRVAISAPTPIGLYWSTRTLLQLAEQNQERSLPQGTIRDYPDYPLRGFMIDCGRKFIPMAYLQDLVKIMAYYKMNTLQVHLNDNGFKQYFEHNWDKTYAAFRLESETYPGLTARDGSYSKKEFIDFQKQAASNFVEIIPEIDVPAHSLALTHYKPEIGSKEYGMDHLDLFKPETYEFVDALFKEYLEGDNPVFVGKRVHIGTDEYSNAKKDVVEKFRAFTDHYIRFVEGFGKQAVVWGALSHAKGDTPVKSENVVMNAWYNGYADPATMIKDGYQLISIPDGLVYIVPKAGYYYDYLNEPYLYKEWTPAHIGKAVFDEKHPSILGGMFAIWNDHVGNGISVKDIHHRIFSPLQTLSVKMWTGAQTGIPYETFNEKRALLSEAPGVNQLARIGKKPELVYERSTVAPGSTSDYPEIGYNYTVSFDITGAKESEGTELFRSPNAVFYLSDPIRGMMGFARDGYLNTFPYKVNPGEKATIQIEGNNRSTTLRVNGKVVDEMNTQKLYFNAGKDSMNYVRTLVFPLEKAGNFNSKVQNLKVYNYCVSKP</sequence>
<name>A0A6I0SG22_BACT4</name>
<evidence type="ECO:0000259" key="6">
    <source>
        <dbReference type="Pfam" id="PF00728"/>
    </source>
</evidence>
<evidence type="ECO:0000313" key="9">
    <source>
        <dbReference type="Proteomes" id="UP000488521"/>
    </source>
</evidence>
<dbReference type="Pfam" id="PF02838">
    <property type="entry name" value="Glyco_hydro_20b"/>
    <property type="match status" value="1"/>
</dbReference>
<feature type="signal peptide" evidence="5">
    <location>
        <begin position="1"/>
        <end position="26"/>
    </location>
</feature>
<keyword evidence="2 8" id="KW-0378">Hydrolase</keyword>
<gene>
    <name evidence="8" type="ORF">GAN59_07605</name>
</gene>
<accession>A0A6I0SG22</accession>
<dbReference type="EMBL" id="WCRS01000003">
    <property type="protein sequence ID" value="KAB4477028.1"/>
    <property type="molecule type" value="Genomic_DNA"/>
</dbReference>
<evidence type="ECO:0000256" key="4">
    <source>
        <dbReference type="PIRSR" id="PIRSR625705-1"/>
    </source>
</evidence>
<dbReference type="PRINTS" id="PR00738">
    <property type="entry name" value="GLHYDRLASE20"/>
</dbReference>
<dbReference type="Proteomes" id="UP000488521">
    <property type="component" value="Unassembled WGS sequence"/>
</dbReference>